<dbReference type="InterPro" id="IPR000847">
    <property type="entry name" value="LysR_HTH_N"/>
</dbReference>
<evidence type="ECO:0000256" key="1">
    <source>
        <dbReference type="ARBA" id="ARBA00009437"/>
    </source>
</evidence>
<evidence type="ECO:0000313" key="8">
    <source>
        <dbReference type="Proteomes" id="UP001209885"/>
    </source>
</evidence>
<feature type="domain" description="HTH lysR-type" evidence="6">
    <location>
        <begin position="2"/>
        <end position="59"/>
    </location>
</feature>
<proteinExistence type="inferred from homology"/>
<dbReference type="InterPro" id="IPR036390">
    <property type="entry name" value="WH_DNA-bd_sf"/>
</dbReference>
<evidence type="ECO:0000256" key="3">
    <source>
        <dbReference type="ARBA" id="ARBA00023125"/>
    </source>
</evidence>
<dbReference type="Gene3D" id="1.10.10.10">
    <property type="entry name" value="Winged helix-like DNA-binding domain superfamily/Winged helix DNA-binding domain"/>
    <property type="match status" value="1"/>
</dbReference>
<keyword evidence="5" id="KW-0804">Transcription</keyword>
<dbReference type="PANTHER" id="PTHR30346:SF26">
    <property type="entry name" value="HYDROGEN PEROXIDE-INDUCIBLE GENES ACTIVATOR"/>
    <property type="match status" value="1"/>
</dbReference>
<dbReference type="Gene3D" id="3.40.190.10">
    <property type="entry name" value="Periplasmic binding protein-like II"/>
    <property type="match status" value="2"/>
</dbReference>
<sequence>MISLVQLEYILAVDTYRHFAKAAEKCHVTQPTLSMQLRKLEEQLGVKIFDRTKQPVMPTEAGKIIIEQARNIIRERDKLSSIVEEVKGTISGKLRVGIIPSLAPYLVPLFVGHIAKTYPLLELEIKELVTEEIVNRLKKDEIDTGILVTPLKEPGIKERPLFYEEIKAYVNPNHDLSKKKTLSVNDLASPNIWVLSQGHCFRHQVLNLCAFKKESTAELPFKYESGSLETLKKLVEKEGGFTLLPELAVNEFNEKEKALIKEFGGVNPLREVSLVVVRNFAKERLISLLEANIKNHIPQAMLSKERGQIVEWK</sequence>
<keyword evidence="4" id="KW-0010">Activator</keyword>
<evidence type="ECO:0000256" key="5">
    <source>
        <dbReference type="ARBA" id="ARBA00023163"/>
    </source>
</evidence>
<dbReference type="RefSeq" id="WP_266055893.1">
    <property type="nucleotide sequence ID" value="NZ_JAPFQN010000003.1"/>
</dbReference>
<dbReference type="SUPFAM" id="SSF53850">
    <property type="entry name" value="Periplasmic binding protein-like II"/>
    <property type="match status" value="1"/>
</dbReference>
<dbReference type="Pfam" id="PF00126">
    <property type="entry name" value="HTH_1"/>
    <property type="match status" value="1"/>
</dbReference>
<evidence type="ECO:0000259" key="6">
    <source>
        <dbReference type="PROSITE" id="PS50931"/>
    </source>
</evidence>
<dbReference type="Pfam" id="PF03466">
    <property type="entry name" value="LysR_substrate"/>
    <property type="match status" value="1"/>
</dbReference>
<dbReference type="EMBL" id="JAPFQN010000003">
    <property type="protein sequence ID" value="MCX2743510.1"/>
    <property type="molecule type" value="Genomic_DNA"/>
</dbReference>
<comment type="similarity">
    <text evidence="1">Belongs to the LysR transcriptional regulatory family.</text>
</comment>
<reference evidence="7 8" key="1">
    <citation type="submission" date="2022-11" db="EMBL/GenBank/DDBJ databases">
        <title>The characterization of three novel Bacteroidetes species and genomic analysis of their roles in tidal elemental geochemical cycles.</title>
        <authorList>
            <person name="Ma K."/>
        </authorList>
    </citation>
    <scope>NUCLEOTIDE SEQUENCE [LARGE SCALE GENOMIC DNA]</scope>
    <source>
        <strain evidence="7 8">M17</strain>
    </source>
</reference>
<protein>
    <submittedName>
        <fullName evidence="7">Hydrogen peroxide-inducible genes activator</fullName>
    </submittedName>
</protein>
<dbReference type="InterPro" id="IPR036388">
    <property type="entry name" value="WH-like_DNA-bd_sf"/>
</dbReference>
<dbReference type="InterPro" id="IPR005119">
    <property type="entry name" value="LysR_subst-bd"/>
</dbReference>
<evidence type="ECO:0000256" key="2">
    <source>
        <dbReference type="ARBA" id="ARBA00023015"/>
    </source>
</evidence>
<dbReference type="Proteomes" id="UP001209885">
    <property type="component" value="Unassembled WGS sequence"/>
</dbReference>
<evidence type="ECO:0000313" key="7">
    <source>
        <dbReference type="EMBL" id="MCX2743510.1"/>
    </source>
</evidence>
<dbReference type="PROSITE" id="PS50931">
    <property type="entry name" value="HTH_LYSR"/>
    <property type="match status" value="1"/>
</dbReference>
<dbReference type="CDD" id="cd08411">
    <property type="entry name" value="PBP2_OxyR"/>
    <property type="match status" value="1"/>
</dbReference>
<name>A0ABT3RNX0_9BACT</name>
<dbReference type="PANTHER" id="PTHR30346">
    <property type="entry name" value="TRANSCRIPTIONAL DUAL REGULATOR HCAR-RELATED"/>
    <property type="match status" value="1"/>
</dbReference>
<keyword evidence="3" id="KW-0238">DNA-binding</keyword>
<keyword evidence="8" id="KW-1185">Reference proteome</keyword>
<dbReference type="PRINTS" id="PR00039">
    <property type="entry name" value="HTHLYSR"/>
</dbReference>
<organism evidence="7 8">
    <name type="scientific">Mangrovivirga halotolerans</name>
    <dbReference type="NCBI Taxonomy" id="2993936"/>
    <lineage>
        <taxon>Bacteria</taxon>
        <taxon>Pseudomonadati</taxon>
        <taxon>Bacteroidota</taxon>
        <taxon>Cytophagia</taxon>
        <taxon>Cytophagales</taxon>
        <taxon>Mangrovivirgaceae</taxon>
        <taxon>Mangrovivirga</taxon>
    </lineage>
</organism>
<comment type="caution">
    <text evidence="7">The sequence shown here is derived from an EMBL/GenBank/DDBJ whole genome shotgun (WGS) entry which is preliminary data.</text>
</comment>
<dbReference type="SUPFAM" id="SSF46785">
    <property type="entry name" value="Winged helix' DNA-binding domain"/>
    <property type="match status" value="1"/>
</dbReference>
<keyword evidence="2" id="KW-0805">Transcription regulation</keyword>
<gene>
    <name evidence="7" type="ORF">OO013_06515</name>
</gene>
<evidence type="ECO:0000256" key="4">
    <source>
        <dbReference type="ARBA" id="ARBA00023159"/>
    </source>
</evidence>
<accession>A0ABT3RNX0</accession>